<dbReference type="Pfam" id="PF00211">
    <property type="entry name" value="Guanylate_cyc"/>
    <property type="match status" value="1"/>
</dbReference>
<comment type="caution">
    <text evidence="2">The sequence shown here is derived from an EMBL/GenBank/DDBJ whole genome shotgun (WGS) entry which is preliminary data.</text>
</comment>
<proteinExistence type="predicted"/>
<dbReference type="InterPro" id="IPR001054">
    <property type="entry name" value="A/G_cyclase"/>
</dbReference>
<dbReference type="SMART" id="SM00044">
    <property type="entry name" value="CYCc"/>
    <property type="match status" value="1"/>
</dbReference>
<dbReference type="InterPro" id="IPR029787">
    <property type="entry name" value="Nucleotide_cyclase"/>
</dbReference>
<dbReference type="Proteomes" id="UP000664761">
    <property type="component" value="Unassembled WGS sequence"/>
</dbReference>
<dbReference type="RefSeq" id="WP_207045102.1">
    <property type="nucleotide sequence ID" value="NZ_JAFLNC010000003.1"/>
</dbReference>
<organism evidence="2 3">
    <name type="scientific">Sneathiella sedimenti</name>
    <dbReference type="NCBI Taxonomy" id="2816034"/>
    <lineage>
        <taxon>Bacteria</taxon>
        <taxon>Pseudomonadati</taxon>
        <taxon>Pseudomonadota</taxon>
        <taxon>Alphaproteobacteria</taxon>
        <taxon>Sneathiellales</taxon>
        <taxon>Sneathiellaceae</taxon>
        <taxon>Sneathiella</taxon>
    </lineage>
</organism>
<dbReference type="EMBL" id="JAFLNC010000003">
    <property type="protein sequence ID" value="MBO0333961.1"/>
    <property type="molecule type" value="Genomic_DNA"/>
</dbReference>
<protein>
    <recommendedName>
        <fullName evidence="1">Guanylate cyclase domain-containing protein</fullName>
    </recommendedName>
</protein>
<dbReference type="PANTHER" id="PTHR43081">
    <property type="entry name" value="ADENYLATE CYCLASE, TERMINAL-DIFFERENTIATION SPECIFIC-RELATED"/>
    <property type="match status" value="1"/>
</dbReference>
<gene>
    <name evidence="2" type="ORF">J0X12_10060</name>
</gene>
<reference evidence="2 3" key="1">
    <citation type="submission" date="2021-03" db="EMBL/GenBank/DDBJ databases">
        <title>Sneathiella sp. CAU 1612 isolated from Kang Won-do.</title>
        <authorList>
            <person name="Kim W."/>
        </authorList>
    </citation>
    <scope>NUCLEOTIDE SEQUENCE [LARGE SCALE GENOMIC DNA]</scope>
    <source>
        <strain evidence="2 3">CAU 1612</strain>
    </source>
</reference>
<dbReference type="SUPFAM" id="SSF48452">
    <property type="entry name" value="TPR-like"/>
    <property type="match status" value="1"/>
</dbReference>
<dbReference type="SUPFAM" id="SSF55073">
    <property type="entry name" value="Nucleotide cyclase"/>
    <property type="match status" value="1"/>
</dbReference>
<dbReference type="InterPro" id="IPR050697">
    <property type="entry name" value="Adenylyl/Guanylyl_Cyclase_3/4"/>
</dbReference>
<keyword evidence="3" id="KW-1185">Reference proteome</keyword>
<dbReference type="Gene3D" id="3.40.50.10070">
    <property type="entry name" value="TolB, N-terminal domain"/>
    <property type="match status" value="1"/>
</dbReference>
<sequence length="590" mass="66000">MERRLTTIVAADLVGYSRLVSNNEEAVITRFRELRHELIIPAISSAQGRVIKTMGDGFLVEFPSPRAALHTVVFLQHAMFEREGAVPLETRLMFRIGINYGEVIVDGDDVLGDVVNIAARLESIAPPGGVCVSETVFTEVADASDTLLVPLGPQYVKNIPAPVNAWNVLIKGVDARPTKPPRRSERPSIAVLAFENNSDDDEQRFLADGIAEDVIVQLSRFRSLFVIARNSAFSYRNTHKDVREIASELGVRYVVEGSVRRGGDRLRVSAHLVEAKTGGHIWSGRWDRMVSDLFDLQDELTRAIVSELAPELGANERSLARRKPTENLTAWELCQKGLAEFYNYNNESYPAAAKLFKAAIDADPEFALPYALLGRWHSVMVTTGRSSDIPNDVQQGLVNASKAIELDDRLEDGHVALGSLLTLMRQETPAKESLDRAYALNDNNPVMYHARTMFYLYQVDPDTHAMEKSAQTALALNPKDPLAWAFHFMIGTARWMRDLENLRPDVKEPIDAACASMQADYFPLMVGATLYARLNDLDQAKYLLERAIGRRPALSLKMWQTAFPFPSWPRMIKSIEPELEKLVEIGLPRE</sequence>
<evidence type="ECO:0000259" key="1">
    <source>
        <dbReference type="PROSITE" id="PS50125"/>
    </source>
</evidence>
<dbReference type="InterPro" id="IPR011990">
    <property type="entry name" value="TPR-like_helical_dom_sf"/>
</dbReference>
<accession>A0ABS3F659</accession>
<name>A0ABS3F659_9PROT</name>
<dbReference type="PANTHER" id="PTHR43081:SF19">
    <property type="entry name" value="PH-SENSITIVE ADENYLATE CYCLASE RV1264"/>
    <property type="match status" value="1"/>
</dbReference>
<feature type="domain" description="Guanylate cyclase" evidence="1">
    <location>
        <begin position="7"/>
        <end position="122"/>
    </location>
</feature>
<dbReference type="CDD" id="cd07302">
    <property type="entry name" value="CHD"/>
    <property type="match status" value="1"/>
</dbReference>
<dbReference type="Gene3D" id="3.30.70.1230">
    <property type="entry name" value="Nucleotide cyclase"/>
    <property type="match status" value="1"/>
</dbReference>
<dbReference type="Gene3D" id="1.25.40.10">
    <property type="entry name" value="Tetratricopeptide repeat domain"/>
    <property type="match status" value="1"/>
</dbReference>
<dbReference type="PROSITE" id="PS50125">
    <property type="entry name" value="GUANYLATE_CYCLASE_2"/>
    <property type="match status" value="1"/>
</dbReference>
<evidence type="ECO:0000313" key="3">
    <source>
        <dbReference type="Proteomes" id="UP000664761"/>
    </source>
</evidence>
<evidence type="ECO:0000313" key="2">
    <source>
        <dbReference type="EMBL" id="MBO0333961.1"/>
    </source>
</evidence>